<dbReference type="RefSeq" id="WP_261495460.1">
    <property type="nucleotide sequence ID" value="NZ_JAOCQF010000001.1"/>
</dbReference>
<dbReference type="PIRSF" id="PIRSF006421">
    <property type="entry name" value="UCP006421"/>
    <property type="match status" value="1"/>
</dbReference>
<proteinExistence type="predicted"/>
<dbReference type="EMBL" id="JAOCQF010000001">
    <property type="protein sequence ID" value="MCT8329895.1"/>
    <property type="molecule type" value="Genomic_DNA"/>
</dbReference>
<comment type="caution">
    <text evidence="1">The sequence shown here is derived from an EMBL/GenBank/DDBJ whole genome shotgun (WGS) entry which is preliminary data.</text>
</comment>
<dbReference type="Gene3D" id="3.10.520.10">
    <property type="entry name" value="ApbE-like domains"/>
    <property type="match status" value="1"/>
</dbReference>
<protein>
    <submittedName>
        <fullName evidence="1">UPF0280 family protein</fullName>
    </submittedName>
</protein>
<sequence>MPATAARLPGDRLHLQHGPIDLVIGAEGPGREAAFAAAARRFAPLLDELVGELPLLRRPLGRQRPLGPVARRMARAVEPHGRRHFVTPMAAVAGAVADEVLAAMLASGGLSRAYVNDGGDIAIYLAPDQTYRAGMAGLDASTLGRVEIRAGDGIGGIATSGRGGRSLSFGIADSVTVLAATAAAADAAATLVANEVDLPGHPAIARCPASDIQADSDLGERLVTRAVGALTAGETAAALDRGLKEARAMRSLGLIAGAALFLNGCARVLTPLPMTEALAHA</sequence>
<dbReference type="Proteomes" id="UP001205601">
    <property type="component" value="Unassembled WGS sequence"/>
</dbReference>
<evidence type="ECO:0000313" key="1">
    <source>
        <dbReference type="EMBL" id="MCT8329895.1"/>
    </source>
</evidence>
<evidence type="ECO:0000313" key="2">
    <source>
        <dbReference type="Proteomes" id="UP001205601"/>
    </source>
</evidence>
<dbReference type="NCBIfam" id="NF003322">
    <property type="entry name" value="PRK04334.1-2"/>
    <property type="match status" value="1"/>
</dbReference>
<name>A0ABT2NMF5_9RHOB</name>
<organism evidence="1 2">
    <name type="scientific">Albidovulum sediminis</name>
    <dbReference type="NCBI Taxonomy" id="3066345"/>
    <lineage>
        <taxon>Bacteria</taxon>
        <taxon>Pseudomonadati</taxon>
        <taxon>Pseudomonadota</taxon>
        <taxon>Alphaproteobacteria</taxon>
        <taxon>Rhodobacterales</taxon>
        <taxon>Paracoccaceae</taxon>
        <taxon>Albidovulum</taxon>
    </lineage>
</organism>
<dbReference type="InterPro" id="IPR007183">
    <property type="entry name" value="UPF0280"/>
</dbReference>
<reference evidence="2" key="1">
    <citation type="submission" date="2023-07" db="EMBL/GenBank/DDBJ databases">
        <title>Defluviimonas sediminis sp. nov., isolated from mangrove sediment.</title>
        <authorList>
            <person name="Liu L."/>
            <person name="Li J."/>
            <person name="Huang Y."/>
            <person name="Pan J."/>
            <person name="Li M."/>
        </authorList>
    </citation>
    <scope>NUCLEOTIDE SEQUENCE [LARGE SCALE GENOMIC DNA]</scope>
    <source>
        <strain evidence="2">FT324</strain>
    </source>
</reference>
<keyword evidence="2" id="KW-1185">Reference proteome</keyword>
<dbReference type="InterPro" id="IPR003374">
    <property type="entry name" value="ApbE-like_sf"/>
</dbReference>
<accession>A0ABT2NMF5</accession>
<gene>
    <name evidence="1" type="ORF">N5I32_10250</name>
</gene>
<dbReference type="SUPFAM" id="SSF143631">
    <property type="entry name" value="ApbE-like"/>
    <property type="match status" value="1"/>
</dbReference>